<evidence type="ECO:0000256" key="1">
    <source>
        <dbReference type="ARBA" id="ARBA00022490"/>
    </source>
</evidence>
<dbReference type="STRING" id="1177755.A7A08_00042"/>
<reference evidence="6 7" key="1">
    <citation type="submission" date="2016-07" db="EMBL/GenBank/DDBJ databases">
        <title>Draft genome sequence of Methyloligella halotolerans C2T (VKM B-2706T=CCUG 61687T=DSM 25045T), a halotolerant polyhydroxybutyrate accumulating methylotroph.</title>
        <authorList>
            <person name="Vasilenko O.V."/>
            <person name="Doronina N.V."/>
            <person name="Poroshina M.N."/>
            <person name="Tarlachkov S.V."/>
            <person name="Trotsenko Y.A."/>
        </authorList>
    </citation>
    <scope>NUCLEOTIDE SEQUENCE [LARGE SCALE GENOMIC DNA]</scope>
    <source>
        <strain evidence="6 7">VKM B-2706</strain>
    </source>
</reference>
<dbReference type="InterPro" id="IPR042203">
    <property type="entry name" value="Leu/Phe-tRNA_Trfase_C"/>
</dbReference>
<feature type="region of interest" description="Disordered" evidence="5">
    <location>
        <begin position="309"/>
        <end position="353"/>
    </location>
</feature>
<sequence length="420" mass="46882">MSSLNRLMQASVAEIESVEAAGTMSEIRSSREELFREPPYEWAKRVVLGTAWSLKPDNIGDMPGLTKLWLKDQVGLLPRIPDPRSEEQAGIVVGVARDLSVTTLVAAAKRGIYPLGHVGAPKWCSPKTRAVLFFDDFHISKSARRSMRKGQYRVTFDQAFEEVIVACSEPRPGHWHVNWITPAMKHAYARLFDAGFAHSIEVWDHEGNLKGGGYGVAIGRVFIGESLFSHARDTSKIAVAVLMRHLVEWGYSFVDTKLMNPLMESFGFQEIPRDRFLSMNEKAMNAQGWVGRWEVEIGPEEVATCTRIEKRQRQKRRPPESLVGAYDGVWRSSRHAGPDGPPGSRPGRCRLARPGSQLGACRRARRAVRRSRRLYAAFRLRQGLLSPLQLRTPEMVGAGRADGAVPGAVPARQPDRPEAL</sequence>
<comment type="caution">
    <text evidence="6">The sequence shown here is derived from an EMBL/GenBank/DDBJ whole genome shotgun (WGS) entry which is preliminary data.</text>
</comment>
<dbReference type="Gene3D" id="3.40.630.70">
    <property type="entry name" value="Leucyl/phenylalanyl-tRNA-protein transferase, C-terminal domain"/>
    <property type="match status" value="1"/>
</dbReference>
<gene>
    <name evidence="4" type="primary">aat</name>
    <name evidence="6" type="ORF">A7A08_00042</name>
</gene>
<dbReference type="InterPro" id="IPR016181">
    <property type="entry name" value="Acyl_CoA_acyltransferase"/>
</dbReference>
<comment type="catalytic activity">
    <reaction evidence="4">
        <text>L-phenylalanyl-tRNA(Phe) + an N-terminal L-alpha-aminoacyl-[protein] = an N-terminal L-phenylalanyl-L-alpha-aminoacyl-[protein] + tRNA(Phe)</text>
        <dbReference type="Rhea" id="RHEA:43632"/>
        <dbReference type="Rhea" id="RHEA-COMP:9668"/>
        <dbReference type="Rhea" id="RHEA-COMP:9699"/>
        <dbReference type="Rhea" id="RHEA-COMP:10636"/>
        <dbReference type="Rhea" id="RHEA-COMP:10637"/>
        <dbReference type="ChEBI" id="CHEBI:78442"/>
        <dbReference type="ChEBI" id="CHEBI:78531"/>
        <dbReference type="ChEBI" id="CHEBI:78597"/>
        <dbReference type="ChEBI" id="CHEBI:83561"/>
        <dbReference type="EC" id="2.3.2.6"/>
    </reaction>
</comment>
<evidence type="ECO:0000256" key="3">
    <source>
        <dbReference type="ARBA" id="ARBA00023315"/>
    </source>
</evidence>
<dbReference type="InterPro" id="IPR004616">
    <property type="entry name" value="Leu/Phe-tRNA_Trfase"/>
</dbReference>
<evidence type="ECO:0000313" key="7">
    <source>
        <dbReference type="Proteomes" id="UP000095087"/>
    </source>
</evidence>
<evidence type="ECO:0000313" key="6">
    <source>
        <dbReference type="EMBL" id="ODA68225.1"/>
    </source>
</evidence>
<dbReference type="AlphaFoldDB" id="A0A1E2S1L9"/>
<keyword evidence="3 4" id="KW-0012">Acyltransferase</keyword>
<dbReference type="Proteomes" id="UP000095087">
    <property type="component" value="Unassembled WGS sequence"/>
</dbReference>
<evidence type="ECO:0000256" key="2">
    <source>
        <dbReference type="ARBA" id="ARBA00022679"/>
    </source>
</evidence>
<keyword evidence="7" id="KW-1185">Reference proteome</keyword>
<dbReference type="GO" id="GO:0030163">
    <property type="term" value="P:protein catabolic process"/>
    <property type="evidence" value="ECO:0007669"/>
    <property type="project" value="UniProtKB-UniRule"/>
</dbReference>
<dbReference type="SUPFAM" id="SSF55729">
    <property type="entry name" value="Acyl-CoA N-acyltransferases (Nat)"/>
    <property type="match status" value="1"/>
</dbReference>
<accession>A0A1E2S1L9</accession>
<evidence type="ECO:0000256" key="4">
    <source>
        <dbReference type="HAMAP-Rule" id="MF_00688"/>
    </source>
</evidence>
<dbReference type="PATRIC" id="fig|1177755.3.peg.42"/>
<dbReference type="PANTHER" id="PTHR30098:SF2">
    <property type="entry name" value="LEUCYL_PHENYLALANYL-TRNA--PROTEIN TRANSFERASE"/>
    <property type="match status" value="1"/>
</dbReference>
<dbReference type="Pfam" id="PF03588">
    <property type="entry name" value="Leu_Phe_trans"/>
    <property type="match status" value="1"/>
</dbReference>
<comment type="catalytic activity">
    <reaction evidence="4">
        <text>N-terminal L-arginyl-[protein] + L-leucyl-tRNA(Leu) = N-terminal L-leucyl-L-arginyl-[protein] + tRNA(Leu) + H(+)</text>
        <dbReference type="Rhea" id="RHEA:50416"/>
        <dbReference type="Rhea" id="RHEA-COMP:9613"/>
        <dbReference type="Rhea" id="RHEA-COMP:9622"/>
        <dbReference type="Rhea" id="RHEA-COMP:12672"/>
        <dbReference type="Rhea" id="RHEA-COMP:12673"/>
        <dbReference type="ChEBI" id="CHEBI:15378"/>
        <dbReference type="ChEBI" id="CHEBI:64719"/>
        <dbReference type="ChEBI" id="CHEBI:78442"/>
        <dbReference type="ChEBI" id="CHEBI:78494"/>
        <dbReference type="ChEBI" id="CHEBI:133044"/>
        <dbReference type="EC" id="2.3.2.6"/>
    </reaction>
</comment>
<evidence type="ECO:0000256" key="5">
    <source>
        <dbReference type="SAM" id="MobiDB-lite"/>
    </source>
</evidence>
<dbReference type="GO" id="GO:0008914">
    <property type="term" value="F:leucyl-tRNA--protein transferase activity"/>
    <property type="evidence" value="ECO:0007669"/>
    <property type="project" value="UniProtKB-UniRule"/>
</dbReference>
<comment type="similarity">
    <text evidence="4">Belongs to the L/F-transferase family.</text>
</comment>
<organism evidence="6 7">
    <name type="scientific">Methyloligella halotolerans</name>
    <dbReference type="NCBI Taxonomy" id="1177755"/>
    <lineage>
        <taxon>Bacteria</taxon>
        <taxon>Pseudomonadati</taxon>
        <taxon>Pseudomonadota</taxon>
        <taxon>Alphaproteobacteria</taxon>
        <taxon>Hyphomicrobiales</taxon>
        <taxon>Hyphomicrobiaceae</taxon>
        <taxon>Methyloligella</taxon>
    </lineage>
</organism>
<proteinExistence type="inferred from homology"/>
<name>A0A1E2S1L9_9HYPH</name>
<keyword evidence="2 4" id="KW-0808">Transferase</keyword>
<feature type="region of interest" description="Disordered" evidence="5">
    <location>
        <begin position="398"/>
        <end position="420"/>
    </location>
</feature>
<dbReference type="PANTHER" id="PTHR30098">
    <property type="entry name" value="LEUCYL/PHENYLALANYL-TRNA--PROTEIN TRANSFERASE"/>
    <property type="match status" value="1"/>
</dbReference>
<comment type="function">
    <text evidence="4">Functions in the N-end rule pathway of protein degradation where it conjugates Leu, Phe and, less efficiently, Met from aminoacyl-tRNAs to the N-termini of proteins containing an N-terminal arginine or lysine.</text>
</comment>
<dbReference type="EC" id="2.3.2.6" evidence="4"/>
<protein>
    <recommendedName>
        <fullName evidence="4">Leucyl/phenylalanyl-tRNA--protein transferase</fullName>
        <ecNumber evidence="4">2.3.2.6</ecNumber>
    </recommendedName>
    <alternativeName>
        <fullName evidence="4">L/F-transferase</fullName>
    </alternativeName>
    <alternativeName>
        <fullName evidence="4">Leucyltransferase</fullName>
    </alternativeName>
    <alternativeName>
        <fullName evidence="4">Phenyalanyltransferase</fullName>
    </alternativeName>
</protein>
<dbReference type="GO" id="GO:0005737">
    <property type="term" value="C:cytoplasm"/>
    <property type="evidence" value="ECO:0007669"/>
    <property type="project" value="UniProtKB-SubCell"/>
</dbReference>
<comment type="subcellular location">
    <subcellularLocation>
        <location evidence="4">Cytoplasm</location>
    </subcellularLocation>
</comment>
<dbReference type="NCBIfam" id="TIGR00667">
    <property type="entry name" value="aat"/>
    <property type="match status" value="1"/>
</dbReference>
<dbReference type="EMBL" id="MASI01000001">
    <property type="protein sequence ID" value="ODA68225.1"/>
    <property type="molecule type" value="Genomic_DNA"/>
</dbReference>
<comment type="catalytic activity">
    <reaction evidence="4">
        <text>N-terminal L-lysyl-[protein] + L-leucyl-tRNA(Leu) = N-terminal L-leucyl-L-lysyl-[protein] + tRNA(Leu) + H(+)</text>
        <dbReference type="Rhea" id="RHEA:12340"/>
        <dbReference type="Rhea" id="RHEA-COMP:9613"/>
        <dbReference type="Rhea" id="RHEA-COMP:9622"/>
        <dbReference type="Rhea" id="RHEA-COMP:12670"/>
        <dbReference type="Rhea" id="RHEA-COMP:12671"/>
        <dbReference type="ChEBI" id="CHEBI:15378"/>
        <dbReference type="ChEBI" id="CHEBI:65249"/>
        <dbReference type="ChEBI" id="CHEBI:78442"/>
        <dbReference type="ChEBI" id="CHEBI:78494"/>
        <dbReference type="ChEBI" id="CHEBI:133043"/>
        <dbReference type="EC" id="2.3.2.6"/>
    </reaction>
</comment>
<keyword evidence="1 4" id="KW-0963">Cytoplasm</keyword>
<dbReference type="HAMAP" id="MF_00688">
    <property type="entry name" value="Leu_Phe_trans"/>
    <property type="match status" value="1"/>
</dbReference>